<evidence type="ECO:0000256" key="3">
    <source>
        <dbReference type="ARBA" id="ARBA00022737"/>
    </source>
</evidence>
<dbReference type="EMBL" id="JAFNEN010000003">
    <property type="protein sequence ID" value="KAG8201697.1"/>
    <property type="molecule type" value="Genomic_DNA"/>
</dbReference>
<dbReference type="GO" id="GO:0008270">
    <property type="term" value="F:zinc ion binding"/>
    <property type="evidence" value="ECO:0007669"/>
    <property type="project" value="UniProtKB-KW"/>
</dbReference>
<dbReference type="GO" id="GO:0003700">
    <property type="term" value="F:DNA-binding transcription factor activity"/>
    <property type="evidence" value="ECO:0007669"/>
    <property type="project" value="TreeGrafter"/>
</dbReference>
<evidence type="ECO:0000256" key="1">
    <source>
        <dbReference type="ARBA" id="ARBA00004123"/>
    </source>
</evidence>
<comment type="subcellular location">
    <subcellularLocation>
        <location evidence="1">Nucleus</location>
    </subcellularLocation>
</comment>
<proteinExistence type="predicted"/>
<dbReference type="AlphaFoldDB" id="A0AAV6VYI6"/>
<dbReference type="PROSITE" id="PS00028">
    <property type="entry name" value="ZINC_FINGER_C2H2_1"/>
    <property type="match status" value="1"/>
</dbReference>
<dbReference type="InterPro" id="IPR050589">
    <property type="entry name" value="Ikaros_C2H2-ZF"/>
</dbReference>
<dbReference type="Pfam" id="PF00096">
    <property type="entry name" value="zf-C2H2"/>
    <property type="match status" value="2"/>
</dbReference>
<dbReference type="Proteomes" id="UP000827092">
    <property type="component" value="Unassembled WGS sequence"/>
</dbReference>
<feature type="domain" description="C2H2-type" evidence="9">
    <location>
        <begin position="48"/>
        <end position="74"/>
    </location>
</feature>
<dbReference type="GO" id="GO:0006357">
    <property type="term" value="P:regulation of transcription by RNA polymerase II"/>
    <property type="evidence" value="ECO:0007669"/>
    <property type="project" value="TreeGrafter"/>
</dbReference>
<gene>
    <name evidence="10" type="ORF">JTE90_012761</name>
</gene>
<evidence type="ECO:0000259" key="9">
    <source>
        <dbReference type="PROSITE" id="PS50157"/>
    </source>
</evidence>
<dbReference type="Gene3D" id="3.30.160.60">
    <property type="entry name" value="Classic Zinc Finger"/>
    <property type="match status" value="2"/>
</dbReference>
<protein>
    <recommendedName>
        <fullName evidence="9">C2H2-type domain-containing protein</fullName>
    </recommendedName>
</protein>
<comment type="caution">
    <text evidence="10">The sequence shown here is derived from an EMBL/GenBank/DDBJ whole genome shotgun (WGS) entry which is preliminary data.</text>
</comment>
<evidence type="ECO:0000256" key="2">
    <source>
        <dbReference type="ARBA" id="ARBA00022723"/>
    </source>
</evidence>
<keyword evidence="7" id="KW-0539">Nucleus</keyword>
<evidence type="ECO:0000256" key="5">
    <source>
        <dbReference type="ARBA" id="ARBA00022833"/>
    </source>
</evidence>
<evidence type="ECO:0000313" key="11">
    <source>
        <dbReference type="Proteomes" id="UP000827092"/>
    </source>
</evidence>
<sequence length="74" mass="8430">MSSTDSLAFFQLYVSSNGGFQCTMCPYATVQKGHMNIHVRKHTGEKPFACAKCGRKFKDKSSMRKHETIHAFQR</sequence>
<dbReference type="PANTHER" id="PTHR24404:SF114">
    <property type="entry name" value="KLUMPFUSS, ISOFORM B-RELATED"/>
    <property type="match status" value="1"/>
</dbReference>
<name>A0AAV6VYI6_9ARAC</name>
<dbReference type="GO" id="GO:0000978">
    <property type="term" value="F:RNA polymerase II cis-regulatory region sequence-specific DNA binding"/>
    <property type="evidence" value="ECO:0007669"/>
    <property type="project" value="TreeGrafter"/>
</dbReference>
<evidence type="ECO:0000256" key="6">
    <source>
        <dbReference type="ARBA" id="ARBA00023125"/>
    </source>
</evidence>
<keyword evidence="3" id="KW-0677">Repeat</keyword>
<dbReference type="FunFam" id="3.30.160.60:FF:000557">
    <property type="entry name" value="zinc finger and SCAN domain-containing protein 29"/>
    <property type="match status" value="1"/>
</dbReference>
<evidence type="ECO:0000256" key="7">
    <source>
        <dbReference type="ARBA" id="ARBA00023242"/>
    </source>
</evidence>
<keyword evidence="5" id="KW-0862">Zinc</keyword>
<accession>A0AAV6VYI6</accession>
<dbReference type="PROSITE" id="PS50157">
    <property type="entry name" value="ZINC_FINGER_C2H2_2"/>
    <property type="match status" value="2"/>
</dbReference>
<keyword evidence="4 8" id="KW-0863">Zinc-finger</keyword>
<dbReference type="GO" id="GO:0005634">
    <property type="term" value="C:nucleus"/>
    <property type="evidence" value="ECO:0007669"/>
    <property type="project" value="UniProtKB-SubCell"/>
</dbReference>
<dbReference type="InterPro" id="IPR013087">
    <property type="entry name" value="Znf_C2H2_type"/>
</dbReference>
<reference evidence="10 11" key="1">
    <citation type="journal article" date="2022" name="Nat. Ecol. Evol.">
        <title>A masculinizing supergene underlies an exaggerated male reproductive morph in a spider.</title>
        <authorList>
            <person name="Hendrickx F."/>
            <person name="De Corte Z."/>
            <person name="Sonet G."/>
            <person name="Van Belleghem S.M."/>
            <person name="Kostlbacher S."/>
            <person name="Vangestel C."/>
        </authorList>
    </citation>
    <scope>NUCLEOTIDE SEQUENCE [LARGE SCALE GENOMIC DNA]</scope>
    <source>
        <strain evidence="10">W744_W776</strain>
    </source>
</reference>
<keyword evidence="11" id="KW-1185">Reference proteome</keyword>
<keyword evidence="2" id="KW-0479">Metal-binding</keyword>
<dbReference type="PANTHER" id="PTHR24404">
    <property type="entry name" value="ZINC FINGER PROTEIN"/>
    <property type="match status" value="1"/>
</dbReference>
<evidence type="ECO:0000313" key="10">
    <source>
        <dbReference type="EMBL" id="KAG8201697.1"/>
    </source>
</evidence>
<feature type="domain" description="C2H2-type" evidence="9">
    <location>
        <begin position="20"/>
        <end position="47"/>
    </location>
</feature>
<keyword evidence="6" id="KW-0238">DNA-binding</keyword>
<organism evidence="10 11">
    <name type="scientific">Oedothorax gibbosus</name>
    <dbReference type="NCBI Taxonomy" id="931172"/>
    <lineage>
        <taxon>Eukaryota</taxon>
        <taxon>Metazoa</taxon>
        <taxon>Ecdysozoa</taxon>
        <taxon>Arthropoda</taxon>
        <taxon>Chelicerata</taxon>
        <taxon>Arachnida</taxon>
        <taxon>Araneae</taxon>
        <taxon>Araneomorphae</taxon>
        <taxon>Entelegynae</taxon>
        <taxon>Araneoidea</taxon>
        <taxon>Linyphiidae</taxon>
        <taxon>Erigoninae</taxon>
        <taxon>Oedothorax</taxon>
    </lineage>
</organism>
<dbReference type="SUPFAM" id="SSF57667">
    <property type="entry name" value="beta-beta-alpha zinc fingers"/>
    <property type="match status" value="1"/>
</dbReference>
<evidence type="ECO:0000256" key="8">
    <source>
        <dbReference type="PROSITE-ProRule" id="PRU00042"/>
    </source>
</evidence>
<dbReference type="SMART" id="SM00355">
    <property type="entry name" value="ZnF_C2H2"/>
    <property type="match status" value="2"/>
</dbReference>
<evidence type="ECO:0000256" key="4">
    <source>
        <dbReference type="ARBA" id="ARBA00022771"/>
    </source>
</evidence>
<dbReference type="InterPro" id="IPR036236">
    <property type="entry name" value="Znf_C2H2_sf"/>
</dbReference>